<dbReference type="AlphaFoldDB" id="A0A830GX70"/>
<name>A0A830GX70_9CREN</name>
<dbReference type="RefSeq" id="WP_188596669.1">
    <property type="nucleotide sequence ID" value="NZ_BMNL01000003.1"/>
</dbReference>
<feature type="region of interest" description="Disordered" evidence="1">
    <location>
        <begin position="130"/>
        <end position="151"/>
    </location>
</feature>
<evidence type="ECO:0008006" key="4">
    <source>
        <dbReference type="Google" id="ProtNLM"/>
    </source>
</evidence>
<dbReference type="Proteomes" id="UP000610960">
    <property type="component" value="Unassembled WGS sequence"/>
</dbReference>
<reference evidence="2" key="2">
    <citation type="submission" date="2020-09" db="EMBL/GenBank/DDBJ databases">
        <authorList>
            <person name="Sun Q."/>
            <person name="Ohkuma M."/>
        </authorList>
    </citation>
    <scope>NUCLEOTIDE SEQUENCE</scope>
    <source>
        <strain evidence="2">JCM 10088</strain>
    </source>
</reference>
<dbReference type="SUPFAM" id="SSF53146">
    <property type="entry name" value="Nitrogenase accessory factor-like"/>
    <property type="match status" value="1"/>
</dbReference>
<organism evidence="2 3">
    <name type="scientific">Thermocladium modestius</name>
    <dbReference type="NCBI Taxonomy" id="62609"/>
    <lineage>
        <taxon>Archaea</taxon>
        <taxon>Thermoproteota</taxon>
        <taxon>Thermoprotei</taxon>
        <taxon>Thermoproteales</taxon>
        <taxon>Thermoproteaceae</taxon>
        <taxon>Thermocladium</taxon>
    </lineage>
</organism>
<protein>
    <recommendedName>
        <fullName evidence="4">Dinitrogenase iron-molybdenum cofactor biosynthesis domain-containing protein</fullName>
    </recommendedName>
</protein>
<evidence type="ECO:0000313" key="3">
    <source>
        <dbReference type="Proteomes" id="UP000610960"/>
    </source>
</evidence>
<evidence type="ECO:0000313" key="2">
    <source>
        <dbReference type="EMBL" id="GGP21500.1"/>
    </source>
</evidence>
<proteinExistence type="predicted"/>
<keyword evidence="3" id="KW-1185">Reference proteome</keyword>
<comment type="caution">
    <text evidence="2">The sequence shown here is derived from an EMBL/GenBank/DDBJ whole genome shotgun (WGS) entry which is preliminary data.</text>
</comment>
<dbReference type="EMBL" id="BMNL01000003">
    <property type="protein sequence ID" value="GGP21500.1"/>
    <property type="molecule type" value="Genomic_DNA"/>
</dbReference>
<sequence>MVRIALATDDEKTISKGHFAHAREYIIYDLNEETGELVRVESRSNPLGTVPDMDEGIHAKASAVQPGIPMHGLPKYEWLRNNVLSDVNAVIASGACQTSYNYFTSEGVQILFVEPNTSIDYLLTQITLAADEEEEEDEDEDRGAAWGTDKD</sequence>
<dbReference type="Gene3D" id="3.30.420.130">
    <property type="entry name" value="Dinitrogenase iron-molybdenum cofactor biosynthesis domain"/>
    <property type="match status" value="1"/>
</dbReference>
<feature type="compositionally biased region" description="Acidic residues" evidence="1">
    <location>
        <begin position="130"/>
        <end position="141"/>
    </location>
</feature>
<dbReference type="OrthoDB" id="23842at2157"/>
<accession>A0A830GX70</accession>
<dbReference type="InterPro" id="IPR036105">
    <property type="entry name" value="DiNase_FeMo-co_biosyn_sf"/>
</dbReference>
<evidence type="ECO:0000256" key="1">
    <source>
        <dbReference type="SAM" id="MobiDB-lite"/>
    </source>
</evidence>
<reference evidence="2" key="1">
    <citation type="journal article" date="2014" name="Int. J. Syst. Evol. Microbiol.">
        <title>Complete genome sequence of Corynebacterium casei LMG S-19264T (=DSM 44701T), isolated from a smear-ripened cheese.</title>
        <authorList>
            <consortium name="US DOE Joint Genome Institute (JGI-PGF)"/>
            <person name="Walter F."/>
            <person name="Albersmeier A."/>
            <person name="Kalinowski J."/>
            <person name="Ruckert C."/>
        </authorList>
    </citation>
    <scope>NUCLEOTIDE SEQUENCE</scope>
    <source>
        <strain evidence="2">JCM 10088</strain>
    </source>
</reference>
<gene>
    <name evidence="2" type="ORF">GCM10007981_13570</name>
</gene>
<dbReference type="CDD" id="cd00562">
    <property type="entry name" value="NifX_NifB"/>
    <property type="match status" value="1"/>
</dbReference>